<dbReference type="Pfam" id="PF00939">
    <property type="entry name" value="Na_sulph_symp"/>
    <property type="match status" value="1"/>
</dbReference>
<feature type="transmembrane region" description="Helical" evidence="7">
    <location>
        <begin position="319"/>
        <end position="340"/>
    </location>
</feature>
<dbReference type="Proteomes" id="UP000076858">
    <property type="component" value="Unassembled WGS sequence"/>
</dbReference>
<dbReference type="InterPro" id="IPR031312">
    <property type="entry name" value="Na/sul_symport_CS"/>
</dbReference>
<dbReference type="AlphaFoldDB" id="A0A162RRN7"/>
<evidence type="ECO:0000313" key="8">
    <source>
        <dbReference type="EMBL" id="KZS20728.1"/>
    </source>
</evidence>
<sequence length="663" mass="73617">MSVFFHFSVTYLSGKDNVNHTKRDFETEKRNSKMFQLFRNHIFPYWKSIIVMSVPLLLLPLPVISGTKEASCGYIILIMAIYWMTEALPLPITSLIPVVAFPLFGILDTGTVCMAYMKETNMMFIGGLILALGIEFCNLHKRVALAVLLLVGAKPRWLMVGFMATTAFLSMWISNTATTAMMVPIVEAVVCELYKINEEDESPASSHVTLAISSDSVLELVPNSLEAKDIQQKAASSSASSKAAENEARRKVRVGVMMSIAINIYFSCSFFLLYVAYASNIGGTGSLIGSSPQLALKGILQETFGTTELNFASWMAFNIPGVIINLFFAWLWIQFLFIGFSDKRTDAEREKEVKKMIRQKFRDLGRMSFHEGAVLVLFIICVMLWFFRDPGFVPGWAHFIEDAHVDDATAVMIIVLFLFSIPAKPAFWCLRPKGESGPEKPSPALLDWKYVQDRLPWGIVLLLEWIDSHLSRNFNDRVLLIWYIFFIGGGFALSDATQASGLSDWIGQQLTGLSVLPPFVIMLIICIITATITEVASNTATANILLPILADTAVSIGVNPLYLMVPATVTCSYAFMLPVATPPNAIVFSAAKMDPVEMMKSGWFMNIVCVIVICVLMETWGDVIFNSKDFPAWANTTIPDTPENLCNVTKFVGGNVYESGWAI</sequence>
<feature type="transmembrane region" description="Helical" evidence="7">
    <location>
        <begin position="603"/>
        <end position="621"/>
    </location>
</feature>
<comment type="similarity">
    <text evidence="2">Belongs to the SLC13A/DASS transporter (TC 2.A.47) family. NADC subfamily.</text>
</comment>
<evidence type="ECO:0000256" key="4">
    <source>
        <dbReference type="ARBA" id="ARBA00022692"/>
    </source>
</evidence>
<dbReference type="EMBL" id="LRGB01000115">
    <property type="protein sequence ID" value="KZS20728.1"/>
    <property type="molecule type" value="Genomic_DNA"/>
</dbReference>
<evidence type="ECO:0000256" key="6">
    <source>
        <dbReference type="ARBA" id="ARBA00023136"/>
    </source>
</evidence>
<keyword evidence="4 7" id="KW-0812">Transmembrane</keyword>
<feature type="transmembrane region" description="Helical" evidence="7">
    <location>
        <begin position="157"/>
        <end position="174"/>
    </location>
</feature>
<feature type="transmembrane region" description="Helical" evidence="7">
    <location>
        <begin position="73"/>
        <end position="92"/>
    </location>
</feature>
<feature type="transmembrane region" description="Helical" evidence="7">
    <location>
        <begin position="98"/>
        <end position="117"/>
    </location>
</feature>
<proteinExistence type="inferred from homology"/>
<feature type="transmembrane region" description="Helical" evidence="7">
    <location>
        <begin position="42"/>
        <end position="61"/>
    </location>
</feature>
<feature type="transmembrane region" description="Helical" evidence="7">
    <location>
        <begin position="544"/>
        <end position="565"/>
    </location>
</feature>
<evidence type="ECO:0000256" key="2">
    <source>
        <dbReference type="ARBA" id="ARBA00006772"/>
    </source>
</evidence>
<keyword evidence="3" id="KW-0813">Transport</keyword>
<name>A0A162RRN7_9CRUS</name>
<feature type="transmembrane region" description="Helical" evidence="7">
    <location>
        <begin position="571"/>
        <end position="591"/>
    </location>
</feature>
<dbReference type="PROSITE" id="PS01271">
    <property type="entry name" value="NA_SULFATE"/>
    <property type="match status" value="1"/>
</dbReference>
<feature type="transmembrane region" description="Helical" evidence="7">
    <location>
        <begin position="514"/>
        <end position="532"/>
    </location>
</feature>
<keyword evidence="9" id="KW-1185">Reference proteome</keyword>
<evidence type="ECO:0000256" key="3">
    <source>
        <dbReference type="ARBA" id="ARBA00022448"/>
    </source>
</evidence>
<evidence type="ECO:0000256" key="7">
    <source>
        <dbReference type="SAM" id="Phobius"/>
    </source>
</evidence>
<feature type="transmembrane region" description="Helical" evidence="7">
    <location>
        <begin position="124"/>
        <end position="151"/>
    </location>
</feature>
<evidence type="ECO:0000256" key="5">
    <source>
        <dbReference type="ARBA" id="ARBA00022989"/>
    </source>
</evidence>
<dbReference type="OrthoDB" id="6493944at2759"/>
<gene>
    <name evidence="8" type="ORF">APZ42_012395</name>
</gene>
<dbReference type="InterPro" id="IPR001898">
    <property type="entry name" value="SLC13A/DASS"/>
</dbReference>
<dbReference type="GO" id="GO:0005886">
    <property type="term" value="C:plasma membrane"/>
    <property type="evidence" value="ECO:0007669"/>
    <property type="project" value="TreeGrafter"/>
</dbReference>
<comment type="subcellular location">
    <subcellularLocation>
        <location evidence="1">Membrane</location>
        <topology evidence="1">Multi-pass membrane protein</topology>
    </subcellularLocation>
</comment>
<keyword evidence="6 7" id="KW-0472">Membrane</keyword>
<feature type="transmembrane region" description="Helical" evidence="7">
    <location>
        <begin position="368"/>
        <end position="388"/>
    </location>
</feature>
<organism evidence="8 9">
    <name type="scientific">Daphnia magna</name>
    <dbReference type="NCBI Taxonomy" id="35525"/>
    <lineage>
        <taxon>Eukaryota</taxon>
        <taxon>Metazoa</taxon>
        <taxon>Ecdysozoa</taxon>
        <taxon>Arthropoda</taxon>
        <taxon>Crustacea</taxon>
        <taxon>Branchiopoda</taxon>
        <taxon>Diplostraca</taxon>
        <taxon>Cladocera</taxon>
        <taxon>Anomopoda</taxon>
        <taxon>Daphniidae</taxon>
        <taxon>Daphnia</taxon>
    </lineage>
</organism>
<protein>
    <submittedName>
        <fullName evidence="8">Solute carrier family 13 member 4</fullName>
    </submittedName>
</protein>
<dbReference type="CDD" id="cd01115">
    <property type="entry name" value="SLC13_permease"/>
    <property type="match status" value="1"/>
</dbReference>
<comment type="caution">
    <text evidence="8">The sequence shown here is derived from an EMBL/GenBank/DDBJ whole genome shotgun (WGS) entry which is preliminary data.</text>
</comment>
<dbReference type="STRING" id="35525.A0A162RRN7"/>
<feature type="transmembrane region" description="Helical" evidence="7">
    <location>
        <begin position="478"/>
        <end position="494"/>
    </location>
</feature>
<dbReference type="PANTHER" id="PTHR10283">
    <property type="entry name" value="SOLUTE CARRIER FAMILY 13 MEMBER"/>
    <property type="match status" value="1"/>
</dbReference>
<reference evidence="8 9" key="1">
    <citation type="submission" date="2016-03" db="EMBL/GenBank/DDBJ databases">
        <title>EvidentialGene: Evidence-directed Construction of Genes on Genomes.</title>
        <authorList>
            <person name="Gilbert D.G."/>
            <person name="Choi J.-H."/>
            <person name="Mockaitis K."/>
            <person name="Colbourne J."/>
            <person name="Pfrender M."/>
        </authorList>
    </citation>
    <scope>NUCLEOTIDE SEQUENCE [LARGE SCALE GENOMIC DNA]</scope>
    <source>
        <strain evidence="8 9">Xinb3</strain>
        <tissue evidence="8">Complete organism</tissue>
    </source>
</reference>
<feature type="transmembrane region" description="Helical" evidence="7">
    <location>
        <begin position="254"/>
        <end position="277"/>
    </location>
</feature>
<feature type="transmembrane region" description="Helical" evidence="7">
    <location>
        <begin position="408"/>
        <end position="430"/>
    </location>
</feature>
<dbReference type="GO" id="GO:0015141">
    <property type="term" value="F:succinate transmembrane transporter activity"/>
    <property type="evidence" value="ECO:0007669"/>
    <property type="project" value="TreeGrafter"/>
</dbReference>
<evidence type="ECO:0000256" key="1">
    <source>
        <dbReference type="ARBA" id="ARBA00004141"/>
    </source>
</evidence>
<evidence type="ECO:0000313" key="9">
    <source>
        <dbReference type="Proteomes" id="UP000076858"/>
    </source>
</evidence>
<accession>A0A162RRN7</accession>
<keyword evidence="5 7" id="KW-1133">Transmembrane helix</keyword>
<dbReference type="GO" id="GO:0015137">
    <property type="term" value="F:citrate transmembrane transporter activity"/>
    <property type="evidence" value="ECO:0007669"/>
    <property type="project" value="TreeGrafter"/>
</dbReference>
<dbReference type="PANTHER" id="PTHR10283:SF82">
    <property type="entry name" value="SOLUTE CARRIER FAMILY 13 MEMBER 2"/>
    <property type="match status" value="1"/>
</dbReference>